<dbReference type="InterPro" id="IPR002575">
    <property type="entry name" value="Aminoglycoside_PTrfase"/>
</dbReference>
<feature type="domain" description="Aminoglycoside phosphotransferase" evidence="1">
    <location>
        <begin position="35"/>
        <end position="267"/>
    </location>
</feature>
<keyword evidence="2" id="KW-0808">Transferase</keyword>
<dbReference type="Gene3D" id="3.90.1200.10">
    <property type="match status" value="1"/>
</dbReference>
<dbReference type="GO" id="GO:0016740">
    <property type="term" value="F:transferase activity"/>
    <property type="evidence" value="ECO:0007669"/>
    <property type="project" value="UniProtKB-KW"/>
</dbReference>
<evidence type="ECO:0000259" key="1">
    <source>
        <dbReference type="Pfam" id="PF01636"/>
    </source>
</evidence>
<protein>
    <submittedName>
        <fullName evidence="2">Aminoglycoside phosphotransferase family protein</fullName>
        <ecNumber evidence="2">2.7.1.-</ecNumber>
    </submittedName>
</protein>
<evidence type="ECO:0000313" key="2">
    <source>
        <dbReference type="EMBL" id="MDO7847322.1"/>
    </source>
</evidence>
<comment type="caution">
    <text evidence="2">The sequence shown here is derived from an EMBL/GenBank/DDBJ whole genome shotgun (WGS) entry which is preliminary data.</text>
</comment>
<proteinExistence type="predicted"/>
<dbReference type="RefSeq" id="WP_305011999.1">
    <property type="nucleotide sequence ID" value="NZ_JAUQSX010000006.1"/>
</dbReference>
<dbReference type="InterPro" id="IPR011009">
    <property type="entry name" value="Kinase-like_dom_sf"/>
</dbReference>
<sequence>MLTVETAAARLLALGLLTPEDLLTGDVEITTINRRNRNLRITRRTGANYLVKQAAVPTGEAARTLLTEARLYAYCFQPARARQFAAFMPEVVRAAPDENMLVIRLFEDAVPLWKYHQQRGIAHFPLATAAEVGRLLRRFHELGRAEASRADPALDFLRTERPFVFDLPEPAVKMMSYLTPGAYHVMQEVQGNPALVAALRQLKSEWQLNSLIHGDIKMDNFLVLDPEAAHEEGSTQVRLIDWEMAQLGDVAWDVAGLFQDFIFWWVASMPLDDEAIANPAARAAFPLAAMQAGVRACWHGYCQHDPATEALLPKIINYAACRLLQSAYELSCRYNYIPRPAKFLLWIVGNLLREPTRGARELLGLTLPPERHPAARPAPVPAEAALA</sequence>
<organism evidence="2 3">
    <name type="scientific">Hymenobacter mellowenesis</name>
    <dbReference type="NCBI Taxonomy" id="3063995"/>
    <lineage>
        <taxon>Bacteria</taxon>
        <taxon>Pseudomonadati</taxon>
        <taxon>Bacteroidota</taxon>
        <taxon>Cytophagia</taxon>
        <taxon>Cytophagales</taxon>
        <taxon>Hymenobacteraceae</taxon>
        <taxon>Hymenobacter</taxon>
    </lineage>
</organism>
<name>A0ABT9AD34_9BACT</name>
<gene>
    <name evidence="2" type="ORF">Q5H92_13195</name>
</gene>
<reference evidence="2" key="1">
    <citation type="submission" date="2023-07" db="EMBL/GenBank/DDBJ databases">
        <authorList>
            <person name="Kim M.K."/>
        </authorList>
    </citation>
    <scope>NUCLEOTIDE SEQUENCE</scope>
    <source>
        <strain evidence="2">M29</strain>
    </source>
</reference>
<dbReference type="SUPFAM" id="SSF56112">
    <property type="entry name" value="Protein kinase-like (PK-like)"/>
    <property type="match status" value="1"/>
</dbReference>
<dbReference type="Proteomes" id="UP001167796">
    <property type="component" value="Unassembled WGS sequence"/>
</dbReference>
<accession>A0ABT9AD34</accession>
<keyword evidence="3" id="KW-1185">Reference proteome</keyword>
<dbReference type="EMBL" id="JAUQSX010000006">
    <property type="protein sequence ID" value="MDO7847322.1"/>
    <property type="molecule type" value="Genomic_DNA"/>
</dbReference>
<dbReference type="EC" id="2.7.1.-" evidence="2"/>
<evidence type="ECO:0000313" key="3">
    <source>
        <dbReference type="Proteomes" id="UP001167796"/>
    </source>
</evidence>
<dbReference type="Pfam" id="PF01636">
    <property type="entry name" value="APH"/>
    <property type="match status" value="1"/>
</dbReference>